<evidence type="ECO:0000313" key="27">
    <source>
        <dbReference type="EMBL" id="GHJ85600.1"/>
    </source>
</evidence>
<keyword evidence="17" id="KW-0067">ATP-binding</keyword>
<dbReference type="Gene3D" id="1.10.510.10">
    <property type="entry name" value="Transferase(Phosphotransferase) domain 1"/>
    <property type="match status" value="1"/>
</dbReference>
<dbReference type="InterPro" id="IPR011009">
    <property type="entry name" value="Kinase-like_dom_sf"/>
</dbReference>
<evidence type="ECO:0000256" key="13">
    <source>
        <dbReference type="ARBA" id="ARBA00022694"/>
    </source>
</evidence>
<dbReference type="FunFam" id="1.10.510.10:FF:000323">
    <property type="entry name" value="TP53-regulating kinase, putative"/>
    <property type="match status" value="1"/>
</dbReference>
<dbReference type="GO" id="GO:0000781">
    <property type="term" value="C:chromosome, telomeric region"/>
    <property type="evidence" value="ECO:0007669"/>
    <property type="project" value="UniProtKB-SubCell"/>
</dbReference>
<evidence type="ECO:0000256" key="20">
    <source>
        <dbReference type="ARBA" id="ARBA00023242"/>
    </source>
</evidence>
<keyword evidence="25" id="KW-0175">Coiled coil</keyword>
<keyword evidence="20" id="KW-0539">Nucleus</keyword>
<name>A0A8H3YDM2_9TREE</name>
<evidence type="ECO:0000313" key="28">
    <source>
        <dbReference type="Proteomes" id="UP000620104"/>
    </source>
</evidence>
<evidence type="ECO:0000256" key="3">
    <source>
        <dbReference type="ARBA" id="ARBA00004574"/>
    </source>
</evidence>
<dbReference type="Pfam" id="PF01636">
    <property type="entry name" value="APH"/>
    <property type="match status" value="1"/>
</dbReference>
<dbReference type="GO" id="GO:0000408">
    <property type="term" value="C:EKC/KEOPS complex"/>
    <property type="evidence" value="ECO:0007669"/>
    <property type="project" value="UniProtKB-ARBA"/>
</dbReference>
<feature type="coiled-coil region" evidence="25">
    <location>
        <begin position="159"/>
        <end position="186"/>
    </location>
</feature>
<dbReference type="GO" id="GO:0005524">
    <property type="term" value="F:ATP binding"/>
    <property type="evidence" value="ECO:0007669"/>
    <property type="project" value="UniProtKB-KW"/>
</dbReference>
<evidence type="ECO:0000256" key="12">
    <source>
        <dbReference type="ARBA" id="ARBA00022679"/>
    </source>
</evidence>
<keyword evidence="10" id="KW-0723">Serine/threonine-protein kinase</keyword>
<dbReference type="GO" id="GO:0004674">
    <property type="term" value="F:protein serine/threonine kinase activity"/>
    <property type="evidence" value="ECO:0007669"/>
    <property type="project" value="UniProtKB-KW"/>
</dbReference>
<gene>
    <name evidence="27" type="ORF">NliqN6_2002</name>
</gene>
<comment type="function">
    <text evidence="1">Component of the EKC/KEOPS complex that is required for the formation of a threonylcarbamoyl group on adenosine at position 37 (t(6)A37) in tRNAs that read codons beginning with adenine. The complex is probably involved in the transfer of the threonylcarbamoyl moiety of threonylcarbamoyl-AMP (TC-AMP) to the N6 group of A37. BUD32 has ATPase activity in the context of the EKC/KEOPS complex and likely plays a supporting role to the catalytic subunit KAE1. The EKC/KEOPS complex also promotes both telomere uncapping and telomere elongation. The complex is required for efficient recruitment of transcriptional coactivators.</text>
</comment>
<dbReference type="SUPFAM" id="SSF56112">
    <property type="entry name" value="Protein kinase-like (PK-like)"/>
    <property type="match status" value="1"/>
</dbReference>
<keyword evidence="14" id="KW-0547">Nucleotide-binding</keyword>
<keyword evidence="28" id="KW-1185">Reference proteome</keyword>
<keyword evidence="12" id="KW-0808">Transferase</keyword>
<dbReference type="InterPro" id="IPR002575">
    <property type="entry name" value="Aminoglycoside_PTrfase"/>
</dbReference>
<reference evidence="27" key="1">
    <citation type="submission" date="2020-07" db="EMBL/GenBank/DDBJ databases">
        <title>Draft Genome Sequence of a Deep-Sea Yeast, Naganishia (Cryptococcus) liquefaciens strain N6.</title>
        <authorList>
            <person name="Han Y.W."/>
            <person name="Kajitani R."/>
            <person name="Morimoto H."/>
            <person name="Parhat M."/>
            <person name="Tsubouchi H."/>
            <person name="Bakenova O."/>
            <person name="Ogata M."/>
            <person name="Argunhan B."/>
            <person name="Aoki R."/>
            <person name="Kajiwara S."/>
            <person name="Itoh T."/>
            <person name="Iwasaki H."/>
        </authorList>
    </citation>
    <scope>NUCLEOTIDE SEQUENCE</scope>
    <source>
        <strain evidence="27">N6</strain>
    </source>
</reference>
<dbReference type="PANTHER" id="PTHR12209">
    <property type="entry name" value="NON-SPECIFIC SERINE/THREONINE PROTEIN KINASE"/>
    <property type="match status" value="1"/>
</dbReference>
<dbReference type="PANTHER" id="PTHR12209:SF0">
    <property type="entry name" value="EKC_KEOPS COMPLEX SUBUNIT TP53RK"/>
    <property type="match status" value="1"/>
</dbReference>
<dbReference type="OrthoDB" id="3399at2759"/>
<comment type="subcellular location">
    <subcellularLocation>
        <location evidence="3">Chromosome</location>
        <location evidence="3">Telomere</location>
    </subcellularLocation>
    <subcellularLocation>
        <location evidence="2">Nucleus</location>
    </subcellularLocation>
</comment>
<evidence type="ECO:0000256" key="23">
    <source>
        <dbReference type="ARBA" id="ARBA00047899"/>
    </source>
</evidence>
<keyword evidence="19" id="KW-0010">Activator</keyword>
<keyword evidence="9" id="KW-0158">Chromosome</keyword>
<keyword evidence="18" id="KW-0779">Telomere</keyword>
<dbReference type="GO" id="GO:0005829">
    <property type="term" value="C:cytosol"/>
    <property type="evidence" value="ECO:0007669"/>
    <property type="project" value="TreeGrafter"/>
</dbReference>
<evidence type="ECO:0000256" key="8">
    <source>
        <dbReference type="ARBA" id="ARBA00019973"/>
    </source>
</evidence>
<evidence type="ECO:0000256" key="11">
    <source>
        <dbReference type="ARBA" id="ARBA00022553"/>
    </source>
</evidence>
<dbReference type="FunFam" id="3.30.200.20:FF:000201">
    <property type="entry name" value="TP53-regulating kinase isoform X1"/>
    <property type="match status" value="1"/>
</dbReference>
<dbReference type="GO" id="GO:0016787">
    <property type="term" value="F:hydrolase activity"/>
    <property type="evidence" value="ECO:0007669"/>
    <property type="project" value="UniProtKB-KW"/>
</dbReference>
<dbReference type="PROSITE" id="PS50011">
    <property type="entry name" value="PROTEIN_KINASE_DOM"/>
    <property type="match status" value="1"/>
</dbReference>
<evidence type="ECO:0000256" key="21">
    <source>
        <dbReference type="ARBA" id="ARBA00030980"/>
    </source>
</evidence>
<proteinExistence type="inferred from homology"/>
<keyword evidence="16" id="KW-0378">Hydrolase</keyword>
<comment type="similarity">
    <text evidence="4">Belongs to the protein kinase superfamily. BUD32 family.</text>
</comment>
<keyword evidence="15" id="KW-0418">Kinase</keyword>
<evidence type="ECO:0000256" key="2">
    <source>
        <dbReference type="ARBA" id="ARBA00004123"/>
    </source>
</evidence>
<dbReference type="PROSITE" id="PS00109">
    <property type="entry name" value="PROTEIN_KINASE_TYR"/>
    <property type="match status" value="1"/>
</dbReference>
<dbReference type="Proteomes" id="UP000620104">
    <property type="component" value="Unassembled WGS sequence"/>
</dbReference>
<feature type="domain" description="Protein kinase" evidence="26">
    <location>
        <begin position="12"/>
        <end position="309"/>
    </location>
</feature>
<keyword evidence="13" id="KW-0819">tRNA processing</keyword>
<dbReference type="GO" id="GO:0070525">
    <property type="term" value="P:tRNA threonylcarbamoyladenosine metabolic process"/>
    <property type="evidence" value="ECO:0007669"/>
    <property type="project" value="TreeGrafter"/>
</dbReference>
<evidence type="ECO:0000256" key="7">
    <source>
        <dbReference type="ARBA" id="ARBA00013948"/>
    </source>
</evidence>
<protein>
    <recommendedName>
        <fullName evidence="8">EKC/KEOPS complex subunit BUD32</fullName>
        <ecNumber evidence="6">2.7.11.1</ecNumber>
    </recommendedName>
    <alternativeName>
        <fullName evidence="21 22">Atypical Serine/threonine protein kinase BUD32</fullName>
    </alternativeName>
    <alternativeName>
        <fullName evidence="7">EKC/KEOPS complex subunit bud32</fullName>
    </alternativeName>
</protein>
<dbReference type="InterPro" id="IPR000719">
    <property type="entry name" value="Prot_kinase_dom"/>
</dbReference>
<dbReference type="AlphaFoldDB" id="A0A8H3YDM2"/>
<evidence type="ECO:0000256" key="4">
    <source>
        <dbReference type="ARBA" id="ARBA00010630"/>
    </source>
</evidence>
<accession>A0A8H3YDM2</accession>
<dbReference type="GO" id="GO:0005634">
    <property type="term" value="C:nucleus"/>
    <property type="evidence" value="ECO:0007669"/>
    <property type="project" value="UniProtKB-SubCell"/>
</dbReference>
<evidence type="ECO:0000256" key="24">
    <source>
        <dbReference type="ARBA" id="ARBA00048679"/>
    </source>
</evidence>
<evidence type="ECO:0000256" key="16">
    <source>
        <dbReference type="ARBA" id="ARBA00022801"/>
    </source>
</evidence>
<dbReference type="GO" id="GO:0008033">
    <property type="term" value="P:tRNA processing"/>
    <property type="evidence" value="ECO:0007669"/>
    <property type="project" value="UniProtKB-KW"/>
</dbReference>
<organism evidence="27 28">
    <name type="scientific">Naganishia liquefaciens</name>
    <dbReference type="NCBI Taxonomy" id="104408"/>
    <lineage>
        <taxon>Eukaryota</taxon>
        <taxon>Fungi</taxon>
        <taxon>Dikarya</taxon>
        <taxon>Basidiomycota</taxon>
        <taxon>Agaricomycotina</taxon>
        <taxon>Tremellomycetes</taxon>
        <taxon>Filobasidiales</taxon>
        <taxon>Filobasidiaceae</taxon>
        <taxon>Naganishia</taxon>
    </lineage>
</organism>
<evidence type="ECO:0000256" key="22">
    <source>
        <dbReference type="ARBA" id="ARBA00033194"/>
    </source>
</evidence>
<comment type="caution">
    <text evidence="27">The sequence shown here is derived from an EMBL/GenBank/DDBJ whole genome shotgun (WGS) entry which is preliminary data.</text>
</comment>
<evidence type="ECO:0000259" key="26">
    <source>
        <dbReference type="PROSITE" id="PS50011"/>
    </source>
</evidence>
<dbReference type="EC" id="2.7.11.1" evidence="6"/>
<evidence type="ECO:0000256" key="14">
    <source>
        <dbReference type="ARBA" id="ARBA00022741"/>
    </source>
</evidence>
<dbReference type="Gene3D" id="3.30.200.20">
    <property type="entry name" value="Phosphorylase Kinase, domain 1"/>
    <property type="match status" value="1"/>
</dbReference>
<evidence type="ECO:0000256" key="6">
    <source>
        <dbReference type="ARBA" id="ARBA00012513"/>
    </source>
</evidence>
<dbReference type="EMBL" id="BLZA01000013">
    <property type="protein sequence ID" value="GHJ85600.1"/>
    <property type="molecule type" value="Genomic_DNA"/>
</dbReference>
<evidence type="ECO:0000256" key="19">
    <source>
        <dbReference type="ARBA" id="ARBA00023159"/>
    </source>
</evidence>
<evidence type="ECO:0000256" key="18">
    <source>
        <dbReference type="ARBA" id="ARBA00022895"/>
    </source>
</evidence>
<dbReference type="InterPro" id="IPR008266">
    <property type="entry name" value="Tyr_kinase_AS"/>
</dbReference>
<evidence type="ECO:0000256" key="25">
    <source>
        <dbReference type="SAM" id="Coils"/>
    </source>
</evidence>
<comment type="catalytic activity">
    <reaction evidence="24">
        <text>L-seryl-[protein] + ATP = O-phospho-L-seryl-[protein] + ADP + H(+)</text>
        <dbReference type="Rhea" id="RHEA:17989"/>
        <dbReference type="Rhea" id="RHEA-COMP:9863"/>
        <dbReference type="Rhea" id="RHEA-COMP:11604"/>
        <dbReference type="ChEBI" id="CHEBI:15378"/>
        <dbReference type="ChEBI" id="CHEBI:29999"/>
        <dbReference type="ChEBI" id="CHEBI:30616"/>
        <dbReference type="ChEBI" id="CHEBI:83421"/>
        <dbReference type="ChEBI" id="CHEBI:456216"/>
        <dbReference type="EC" id="2.7.11.1"/>
    </reaction>
</comment>
<evidence type="ECO:0000256" key="9">
    <source>
        <dbReference type="ARBA" id="ARBA00022454"/>
    </source>
</evidence>
<evidence type="ECO:0000256" key="1">
    <source>
        <dbReference type="ARBA" id="ARBA00003747"/>
    </source>
</evidence>
<keyword evidence="11" id="KW-0597">Phosphoprotein</keyword>
<evidence type="ECO:0000256" key="17">
    <source>
        <dbReference type="ARBA" id="ARBA00022840"/>
    </source>
</evidence>
<comment type="catalytic activity">
    <reaction evidence="23">
        <text>L-threonyl-[protein] + ATP = O-phospho-L-threonyl-[protein] + ADP + H(+)</text>
        <dbReference type="Rhea" id="RHEA:46608"/>
        <dbReference type="Rhea" id="RHEA-COMP:11060"/>
        <dbReference type="Rhea" id="RHEA-COMP:11605"/>
        <dbReference type="ChEBI" id="CHEBI:15378"/>
        <dbReference type="ChEBI" id="CHEBI:30013"/>
        <dbReference type="ChEBI" id="CHEBI:30616"/>
        <dbReference type="ChEBI" id="CHEBI:61977"/>
        <dbReference type="ChEBI" id="CHEBI:456216"/>
        <dbReference type="EC" id="2.7.11.1"/>
    </reaction>
</comment>
<comment type="subunit">
    <text evidence="5">Component of the EKC/KEOPS complex composed of at least BUD32, CGI121, GON7, KAE1 and PCC1; the whole complex dimerizes.</text>
</comment>
<evidence type="ECO:0000256" key="15">
    <source>
        <dbReference type="ARBA" id="ARBA00022777"/>
    </source>
</evidence>
<sequence>METPISPIMALLMQAELIKQGAEARVYKLPCFIPPPTVKWPSKLKKELSGTVQDLETPQPLLLKHRFPKQYRHPILDANLTKSRIQAEARALARCARAGIAVPGVRLVDLETGILSMEWIEGYSVREMLGGGAEGEDDEDAGDEADTTVDMGKLSLEEKEQIISRKERADRKLQRLEEAEGALERLGISQEDLMQAIGTALAKMHASTIVHGDLTTSNMMLRPLPGHSPNFEVVLIDFGLSSMSTLQETLAVDLYVLERAFASTHPASEALFAKVLEAYAAGLAEKKWKLVGPRLDAVRLRGRKRDMIG</sequence>
<evidence type="ECO:0000256" key="10">
    <source>
        <dbReference type="ARBA" id="ARBA00022527"/>
    </source>
</evidence>
<evidence type="ECO:0000256" key="5">
    <source>
        <dbReference type="ARBA" id="ARBA00011534"/>
    </source>
</evidence>